<keyword evidence="2" id="KW-1185">Reference proteome</keyword>
<dbReference type="EMBL" id="JALJOR010000004">
    <property type="protein sequence ID" value="KAK9818131.1"/>
    <property type="molecule type" value="Genomic_DNA"/>
</dbReference>
<evidence type="ECO:0000313" key="2">
    <source>
        <dbReference type="Proteomes" id="UP001489004"/>
    </source>
</evidence>
<dbReference type="AlphaFoldDB" id="A0AAW1QAZ9"/>
<name>A0AAW1QAZ9_9CHLO</name>
<protein>
    <submittedName>
        <fullName evidence="1">Uncharacterized protein</fullName>
    </submittedName>
</protein>
<organism evidence="1 2">
    <name type="scientific">[Myrmecia] bisecta</name>
    <dbReference type="NCBI Taxonomy" id="41462"/>
    <lineage>
        <taxon>Eukaryota</taxon>
        <taxon>Viridiplantae</taxon>
        <taxon>Chlorophyta</taxon>
        <taxon>core chlorophytes</taxon>
        <taxon>Trebouxiophyceae</taxon>
        <taxon>Trebouxiales</taxon>
        <taxon>Trebouxiaceae</taxon>
        <taxon>Myrmecia</taxon>
    </lineage>
</organism>
<proteinExistence type="predicted"/>
<comment type="caution">
    <text evidence="1">The sequence shown here is derived from an EMBL/GenBank/DDBJ whole genome shotgun (WGS) entry which is preliminary data.</text>
</comment>
<evidence type="ECO:0000313" key="1">
    <source>
        <dbReference type="EMBL" id="KAK9818131.1"/>
    </source>
</evidence>
<sequence>MGGRANSEALARAGKGSADDTYDTDLELAHAMSMQEFEFSSVHNGTFIALESAMHRSSRRLQYFCVSECLLTLVRWYYGKYPQALIGVANCLNHYTAATLIATGSKRFRKIYTTAGSDMHNLLRGLLQLSTVFHELSIISMALGILQIATAASIWKFVTVLVALFSVAVSGLRVITWHYPDWTLRCRHTFMRVRWLLSYHLRNCLRLATVKPDSDIPVSSALSEYELSRKQQQVIHRLIESMHVYGLACALQAASEVLLMAAFAHEGSVTAVLALRGTVNKGS</sequence>
<gene>
    <name evidence="1" type="ORF">WJX72_007606</name>
</gene>
<reference evidence="1 2" key="1">
    <citation type="journal article" date="2024" name="Nat. Commun.">
        <title>Phylogenomics reveals the evolutionary origins of lichenization in chlorophyte algae.</title>
        <authorList>
            <person name="Puginier C."/>
            <person name="Libourel C."/>
            <person name="Otte J."/>
            <person name="Skaloud P."/>
            <person name="Haon M."/>
            <person name="Grisel S."/>
            <person name="Petersen M."/>
            <person name="Berrin J.G."/>
            <person name="Delaux P.M."/>
            <person name="Dal Grande F."/>
            <person name="Keller J."/>
        </authorList>
    </citation>
    <scope>NUCLEOTIDE SEQUENCE [LARGE SCALE GENOMIC DNA]</scope>
    <source>
        <strain evidence="1 2">SAG 2043</strain>
    </source>
</reference>
<accession>A0AAW1QAZ9</accession>
<dbReference type="Proteomes" id="UP001489004">
    <property type="component" value="Unassembled WGS sequence"/>
</dbReference>